<name>A0A5B7GPU6_PORTR</name>
<dbReference type="EMBL" id="VSRR010016677">
    <property type="protein sequence ID" value="MPC59566.1"/>
    <property type="molecule type" value="Genomic_DNA"/>
</dbReference>
<evidence type="ECO:0000256" key="1">
    <source>
        <dbReference type="SAM" id="MobiDB-lite"/>
    </source>
</evidence>
<reference evidence="2 3" key="1">
    <citation type="submission" date="2019-05" db="EMBL/GenBank/DDBJ databases">
        <title>Another draft genome of Portunus trituberculatus and its Hox gene families provides insights of decapod evolution.</title>
        <authorList>
            <person name="Jeong J.-H."/>
            <person name="Song I."/>
            <person name="Kim S."/>
            <person name="Choi T."/>
            <person name="Kim D."/>
            <person name="Ryu S."/>
            <person name="Kim W."/>
        </authorList>
    </citation>
    <scope>NUCLEOTIDE SEQUENCE [LARGE SCALE GENOMIC DNA]</scope>
    <source>
        <tissue evidence="2">Muscle</tissue>
    </source>
</reference>
<feature type="compositionally biased region" description="Polar residues" evidence="1">
    <location>
        <begin position="1"/>
        <end position="26"/>
    </location>
</feature>
<evidence type="ECO:0000313" key="2">
    <source>
        <dbReference type="EMBL" id="MPC59566.1"/>
    </source>
</evidence>
<organism evidence="2 3">
    <name type="scientific">Portunus trituberculatus</name>
    <name type="common">Swimming crab</name>
    <name type="synonym">Neptunus trituberculatus</name>
    <dbReference type="NCBI Taxonomy" id="210409"/>
    <lineage>
        <taxon>Eukaryota</taxon>
        <taxon>Metazoa</taxon>
        <taxon>Ecdysozoa</taxon>
        <taxon>Arthropoda</taxon>
        <taxon>Crustacea</taxon>
        <taxon>Multicrustacea</taxon>
        <taxon>Malacostraca</taxon>
        <taxon>Eumalacostraca</taxon>
        <taxon>Eucarida</taxon>
        <taxon>Decapoda</taxon>
        <taxon>Pleocyemata</taxon>
        <taxon>Brachyura</taxon>
        <taxon>Eubrachyura</taxon>
        <taxon>Portunoidea</taxon>
        <taxon>Portunidae</taxon>
        <taxon>Portuninae</taxon>
        <taxon>Portunus</taxon>
    </lineage>
</organism>
<feature type="region of interest" description="Disordered" evidence="1">
    <location>
        <begin position="1"/>
        <end position="94"/>
    </location>
</feature>
<dbReference type="AlphaFoldDB" id="A0A5B7GPU6"/>
<proteinExistence type="predicted"/>
<accession>A0A5B7GPU6</accession>
<gene>
    <name evidence="2" type="ORF">E2C01_053590</name>
</gene>
<keyword evidence="3" id="KW-1185">Reference proteome</keyword>
<feature type="compositionally biased region" description="Pro residues" evidence="1">
    <location>
        <begin position="50"/>
        <end position="66"/>
    </location>
</feature>
<comment type="caution">
    <text evidence="2">The sequence shown here is derived from an EMBL/GenBank/DDBJ whole genome shotgun (WGS) entry which is preliminary data.</text>
</comment>
<sequence length="94" mass="10320">MSVEQSGRQAASQPLSSRHQSLTRVTCSRHVTLELVNLKPSAESGRDATPAPPRPAPPAPPRPPPSRSRDRSSSYSSSFVSSNEHKRTKYLHVF</sequence>
<evidence type="ECO:0000313" key="3">
    <source>
        <dbReference type="Proteomes" id="UP000324222"/>
    </source>
</evidence>
<dbReference type="Proteomes" id="UP000324222">
    <property type="component" value="Unassembled WGS sequence"/>
</dbReference>
<protein>
    <submittedName>
        <fullName evidence="2">Uncharacterized protein</fullName>
    </submittedName>
</protein>